<dbReference type="InterPro" id="IPR027370">
    <property type="entry name" value="Znf-RING_euk"/>
</dbReference>
<dbReference type="InterPro" id="IPR017907">
    <property type="entry name" value="Znf_RING_CS"/>
</dbReference>
<dbReference type="AlphaFoldDB" id="G4YN32"/>
<evidence type="ECO:0000256" key="6">
    <source>
        <dbReference type="ARBA" id="ARBA00022679"/>
    </source>
</evidence>
<keyword evidence="8" id="KW-0227">DNA damage</keyword>
<evidence type="ECO:0000256" key="17">
    <source>
        <dbReference type="PROSITE-ProRule" id="PRU00175"/>
    </source>
</evidence>
<dbReference type="SMR" id="G4YN32"/>
<evidence type="ECO:0000256" key="12">
    <source>
        <dbReference type="ARBA" id="ARBA00023125"/>
    </source>
</evidence>
<evidence type="ECO:0000256" key="5">
    <source>
        <dbReference type="ARBA" id="ARBA00012483"/>
    </source>
</evidence>
<reference evidence="20 21" key="1">
    <citation type="journal article" date="2006" name="Science">
        <title>Phytophthora genome sequences uncover evolutionary origins and mechanisms of pathogenesis.</title>
        <authorList>
            <person name="Tyler B.M."/>
            <person name="Tripathy S."/>
            <person name="Zhang X."/>
            <person name="Dehal P."/>
            <person name="Jiang R.H."/>
            <person name="Aerts A."/>
            <person name="Arredondo F.D."/>
            <person name="Baxter L."/>
            <person name="Bensasson D."/>
            <person name="Beynon J.L."/>
            <person name="Chapman J."/>
            <person name="Damasceno C.M."/>
            <person name="Dorrance A.E."/>
            <person name="Dou D."/>
            <person name="Dickerman A.W."/>
            <person name="Dubchak I.L."/>
            <person name="Garbelotto M."/>
            <person name="Gijzen M."/>
            <person name="Gordon S.G."/>
            <person name="Govers F."/>
            <person name="Grunwald N.J."/>
            <person name="Huang W."/>
            <person name="Ivors K.L."/>
            <person name="Jones R.W."/>
            <person name="Kamoun S."/>
            <person name="Krampis K."/>
            <person name="Lamour K.H."/>
            <person name="Lee M.K."/>
            <person name="McDonald W.H."/>
            <person name="Medina M."/>
            <person name="Meijer H.J."/>
            <person name="Nordberg E.K."/>
            <person name="Maclean D.J."/>
            <person name="Ospina-Giraldo M.D."/>
            <person name="Morris P.F."/>
            <person name="Phuntumart V."/>
            <person name="Putnam N.H."/>
            <person name="Rash S."/>
            <person name="Rose J.K."/>
            <person name="Sakihama Y."/>
            <person name="Salamov A.A."/>
            <person name="Savidor A."/>
            <person name="Scheuring C.F."/>
            <person name="Smith B.M."/>
            <person name="Sobral B.W."/>
            <person name="Terry A."/>
            <person name="Torto-Alalibo T.A."/>
            <person name="Win J."/>
            <person name="Xu Z."/>
            <person name="Zhang H."/>
            <person name="Grigoriev I.V."/>
            <person name="Rokhsar D.S."/>
            <person name="Boore J.L."/>
        </authorList>
    </citation>
    <scope>NUCLEOTIDE SEQUENCE [LARGE SCALE GENOMIC DNA]</scope>
    <source>
        <strain evidence="20 21">P6497</strain>
    </source>
</reference>
<dbReference type="PROSITE" id="PS50089">
    <property type="entry name" value="ZF_RING_2"/>
    <property type="match status" value="1"/>
</dbReference>
<keyword evidence="9 17" id="KW-0863">Zinc-finger</keyword>
<evidence type="ECO:0000256" key="4">
    <source>
        <dbReference type="ARBA" id="ARBA00009506"/>
    </source>
</evidence>
<comment type="pathway">
    <text evidence="3">Protein modification; protein ubiquitination.</text>
</comment>
<dbReference type="GO" id="GO:0061630">
    <property type="term" value="F:ubiquitin protein ligase activity"/>
    <property type="evidence" value="ECO:0007669"/>
    <property type="project" value="UniProtKB-EC"/>
</dbReference>
<dbReference type="GO" id="GO:0097505">
    <property type="term" value="C:Rad6-Rad18 complex"/>
    <property type="evidence" value="ECO:0007669"/>
    <property type="project" value="TreeGrafter"/>
</dbReference>
<keyword evidence="12" id="KW-0238">DNA-binding</keyword>
<accession>G4YN32</accession>
<dbReference type="GO" id="GO:0006513">
    <property type="term" value="P:protein monoubiquitination"/>
    <property type="evidence" value="ECO:0007669"/>
    <property type="project" value="InterPro"/>
</dbReference>
<evidence type="ECO:0000256" key="9">
    <source>
        <dbReference type="ARBA" id="ARBA00022771"/>
    </source>
</evidence>
<evidence type="ECO:0000256" key="8">
    <source>
        <dbReference type="ARBA" id="ARBA00022763"/>
    </source>
</evidence>
<dbReference type="GO" id="GO:0008270">
    <property type="term" value="F:zinc ion binding"/>
    <property type="evidence" value="ECO:0007669"/>
    <property type="project" value="UniProtKB-KW"/>
</dbReference>
<keyword evidence="7" id="KW-0479">Metal-binding</keyword>
<evidence type="ECO:0000256" key="3">
    <source>
        <dbReference type="ARBA" id="ARBA00004906"/>
    </source>
</evidence>
<sequence length="313" mass="34426">MMGLAADDMMDEWEWPANCKAQREMENHLRCQICGDFFHGPVLLPCSHTFCSACVRRFMQSKGTNACCPQCKQPCASRDLVPNRALEQVALLFEKSKPELLKRLQGGASAPSSANSTPNTESGKTRGKSKAKQDKPERMPLVSYSVMRDKEVRKLLDSINVRVPTKNRDEIIQIHKEYVLLSNAQADSVIPKSTSQLREEVVRNHYARIQQKAKADAFKRSHSGGENAGSGNAASPASGVSVQMRANFEKLRQDIADRKAGKKPPTPATDTSSANTPAKSQGNTAEGDAASVGVWRHFCALDTSIKQEFYVNS</sequence>
<dbReference type="GO" id="GO:0006281">
    <property type="term" value="P:DNA repair"/>
    <property type="evidence" value="ECO:0007669"/>
    <property type="project" value="UniProtKB-KW"/>
</dbReference>
<evidence type="ECO:0000256" key="18">
    <source>
        <dbReference type="SAM" id="MobiDB-lite"/>
    </source>
</evidence>
<dbReference type="InterPro" id="IPR013083">
    <property type="entry name" value="Znf_RING/FYVE/PHD"/>
</dbReference>
<organism evidence="20 21">
    <name type="scientific">Phytophthora sojae (strain P6497)</name>
    <name type="common">Soybean stem and root rot agent</name>
    <name type="synonym">Phytophthora megasperma f. sp. glycines</name>
    <dbReference type="NCBI Taxonomy" id="1094619"/>
    <lineage>
        <taxon>Eukaryota</taxon>
        <taxon>Sar</taxon>
        <taxon>Stramenopiles</taxon>
        <taxon>Oomycota</taxon>
        <taxon>Peronosporomycetes</taxon>
        <taxon>Peronosporales</taxon>
        <taxon>Peronosporaceae</taxon>
        <taxon>Phytophthora</taxon>
    </lineage>
</organism>
<dbReference type="GO" id="GO:0006301">
    <property type="term" value="P:DNA damage tolerance"/>
    <property type="evidence" value="ECO:0007669"/>
    <property type="project" value="InterPro"/>
</dbReference>
<feature type="non-terminal residue" evidence="20">
    <location>
        <position position="313"/>
    </location>
</feature>
<evidence type="ECO:0000256" key="2">
    <source>
        <dbReference type="ARBA" id="ARBA00004123"/>
    </source>
</evidence>
<evidence type="ECO:0000256" key="1">
    <source>
        <dbReference type="ARBA" id="ARBA00000900"/>
    </source>
</evidence>
<feature type="compositionally biased region" description="Low complexity" evidence="18">
    <location>
        <begin position="229"/>
        <end position="239"/>
    </location>
</feature>
<dbReference type="EC" id="2.3.2.27" evidence="5"/>
<keyword evidence="10" id="KW-0833">Ubl conjugation pathway</keyword>
<evidence type="ECO:0000256" key="15">
    <source>
        <dbReference type="ARBA" id="ARBA00031783"/>
    </source>
</evidence>
<dbReference type="InParanoid" id="G4YN32"/>
<dbReference type="OMA" id="THKEYTM"/>
<dbReference type="InterPro" id="IPR001841">
    <property type="entry name" value="Znf_RING"/>
</dbReference>
<dbReference type="PANTHER" id="PTHR14134">
    <property type="entry name" value="E3 UBIQUITIN-PROTEIN LIGASE RAD18"/>
    <property type="match status" value="1"/>
</dbReference>
<keyword evidence="21" id="KW-1185">Reference proteome</keyword>
<keyword evidence="14" id="KW-0539">Nucleus</keyword>
<protein>
    <recommendedName>
        <fullName evidence="5">RING-type E3 ubiquitin transferase</fullName>
        <ecNumber evidence="5">2.3.2.27</ecNumber>
    </recommendedName>
    <alternativeName>
        <fullName evidence="15 16">RING-type E3 ubiquitin transferase RAD18</fullName>
    </alternativeName>
</protein>
<dbReference type="STRING" id="1094619.G4YN32"/>
<keyword evidence="13" id="KW-0234">DNA repair</keyword>
<dbReference type="SMART" id="SM00504">
    <property type="entry name" value="Ubox"/>
    <property type="match status" value="1"/>
</dbReference>
<name>G4YN32_PHYSP</name>
<evidence type="ECO:0000256" key="16">
    <source>
        <dbReference type="ARBA" id="ARBA00082369"/>
    </source>
</evidence>
<dbReference type="InterPro" id="IPR003613">
    <property type="entry name" value="Ubox_domain"/>
</dbReference>
<dbReference type="SMART" id="SM00184">
    <property type="entry name" value="RING"/>
    <property type="match status" value="1"/>
</dbReference>
<dbReference type="PROSITE" id="PS00518">
    <property type="entry name" value="ZF_RING_1"/>
    <property type="match status" value="1"/>
</dbReference>
<comment type="subcellular location">
    <subcellularLocation>
        <location evidence="2">Nucleus</location>
    </subcellularLocation>
</comment>
<dbReference type="GO" id="GO:0003697">
    <property type="term" value="F:single-stranded DNA binding"/>
    <property type="evidence" value="ECO:0007669"/>
    <property type="project" value="InterPro"/>
</dbReference>
<dbReference type="KEGG" id="psoj:PHYSODRAFT_441337"/>
<feature type="domain" description="RING-type" evidence="19">
    <location>
        <begin position="31"/>
        <end position="72"/>
    </location>
</feature>
<feature type="compositionally biased region" description="Polar residues" evidence="18">
    <location>
        <begin position="268"/>
        <end position="284"/>
    </location>
</feature>
<comment type="similarity">
    <text evidence="4">Belongs to the RAD18 family.</text>
</comment>
<dbReference type="InterPro" id="IPR039577">
    <property type="entry name" value="Rad18"/>
</dbReference>
<dbReference type="GO" id="GO:0005634">
    <property type="term" value="C:nucleus"/>
    <property type="evidence" value="ECO:0007669"/>
    <property type="project" value="UniProtKB-SubCell"/>
</dbReference>
<proteinExistence type="inferred from homology"/>
<evidence type="ECO:0000256" key="13">
    <source>
        <dbReference type="ARBA" id="ARBA00023204"/>
    </source>
</evidence>
<evidence type="ECO:0000313" key="21">
    <source>
        <dbReference type="Proteomes" id="UP000002640"/>
    </source>
</evidence>
<evidence type="ECO:0000256" key="7">
    <source>
        <dbReference type="ARBA" id="ARBA00022723"/>
    </source>
</evidence>
<gene>
    <name evidence="20" type="ORF">PHYSODRAFT_441337</name>
</gene>
<dbReference type="FunFam" id="3.30.40.10:FF:000172">
    <property type="entry name" value="E3 ubiquitin-protein ligase RAD18"/>
    <property type="match status" value="1"/>
</dbReference>
<dbReference type="RefSeq" id="XP_009517102.1">
    <property type="nucleotide sequence ID" value="XM_009518807.1"/>
</dbReference>
<evidence type="ECO:0000256" key="14">
    <source>
        <dbReference type="ARBA" id="ARBA00023242"/>
    </source>
</evidence>
<evidence type="ECO:0000256" key="11">
    <source>
        <dbReference type="ARBA" id="ARBA00022833"/>
    </source>
</evidence>
<comment type="catalytic activity">
    <reaction evidence="1">
        <text>S-ubiquitinyl-[E2 ubiquitin-conjugating enzyme]-L-cysteine + [acceptor protein]-L-lysine = [E2 ubiquitin-conjugating enzyme]-L-cysteine + N(6)-ubiquitinyl-[acceptor protein]-L-lysine.</text>
        <dbReference type="EC" id="2.3.2.27"/>
    </reaction>
</comment>
<dbReference type="PANTHER" id="PTHR14134:SF2">
    <property type="entry name" value="E3 UBIQUITIN-PROTEIN LIGASE RAD18"/>
    <property type="match status" value="1"/>
</dbReference>
<feature type="region of interest" description="Disordered" evidence="18">
    <location>
        <begin position="256"/>
        <end position="287"/>
    </location>
</feature>
<keyword evidence="11" id="KW-0862">Zinc</keyword>
<evidence type="ECO:0000313" key="20">
    <source>
        <dbReference type="EMBL" id="EGZ29827.1"/>
    </source>
</evidence>
<dbReference type="SUPFAM" id="SSF57850">
    <property type="entry name" value="RING/U-box"/>
    <property type="match status" value="1"/>
</dbReference>
<feature type="compositionally biased region" description="Low complexity" evidence="18">
    <location>
        <begin position="106"/>
        <end position="120"/>
    </location>
</feature>
<dbReference type="Proteomes" id="UP000002640">
    <property type="component" value="Unassembled WGS sequence"/>
</dbReference>
<evidence type="ECO:0000259" key="19">
    <source>
        <dbReference type="PROSITE" id="PS50089"/>
    </source>
</evidence>
<feature type="region of interest" description="Disordered" evidence="18">
    <location>
        <begin position="103"/>
        <end position="140"/>
    </location>
</feature>
<feature type="region of interest" description="Disordered" evidence="18">
    <location>
        <begin position="212"/>
        <end position="239"/>
    </location>
</feature>
<dbReference type="GeneID" id="20652664"/>
<evidence type="ECO:0000256" key="10">
    <source>
        <dbReference type="ARBA" id="ARBA00022786"/>
    </source>
</evidence>
<keyword evidence="6" id="KW-0808">Transferase</keyword>
<dbReference type="Gene3D" id="3.30.40.10">
    <property type="entry name" value="Zinc/RING finger domain, C3HC4 (zinc finger)"/>
    <property type="match status" value="1"/>
</dbReference>
<dbReference type="EMBL" id="JH159151">
    <property type="protein sequence ID" value="EGZ29827.1"/>
    <property type="molecule type" value="Genomic_DNA"/>
</dbReference>
<dbReference type="Pfam" id="PF13445">
    <property type="entry name" value="zf-RING_UBOX"/>
    <property type="match status" value="1"/>
</dbReference>